<keyword evidence="5" id="KW-1185">Reference proteome</keyword>
<dbReference type="EMBL" id="JAICBX010000003">
    <property type="protein sequence ID" value="MBW8639131.1"/>
    <property type="molecule type" value="Genomic_DNA"/>
</dbReference>
<dbReference type="Proteomes" id="UP001196509">
    <property type="component" value="Unassembled WGS sequence"/>
</dbReference>
<keyword evidence="3" id="KW-0408">Iron</keyword>
<name>A0AAE2ZMV9_9HYPH</name>
<protein>
    <submittedName>
        <fullName evidence="4">Cytochrome P450</fullName>
    </submittedName>
</protein>
<sequence length="388" mass="43124">MSNAPHYDIDPGSFWTDPYPDLKVMRRDKPVAYVQQLGATLITRRDDIFVNEKKIDVFSSVQPDGLMSRLMGENMMRKDGDAHMAERRAIFPTVSPKTVATVWKAAFEAATDRILEELKPEGRCDLVEAFAMPVSAEALKAITGLTNMHFAEMNRVSQGMIDGCANYGGDLAIEANCHDCTRSIDDHIDERMPEAVANPDHSLLSVQLQAGLAESQVRANIKLAISGGQNEPRDAIAGVAWALLTHEEELARIRSGEATWLQAFEEYARWISPIGMSPRRVAQRYELDGVVFEPEDRVFLMFGSGNRDESIFDDPDRFDVTRDTAKSLSFGAGPHFCAGAWASRCLIAEVALPKLFDNLPNLRLAEGRDVRFGGWAFRGPLCVPCVWD</sequence>
<keyword evidence="3" id="KW-0479">Metal-binding</keyword>
<dbReference type="Gene3D" id="1.10.630.10">
    <property type="entry name" value="Cytochrome P450"/>
    <property type="match status" value="1"/>
</dbReference>
<dbReference type="Pfam" id="PF00067">
    <property type="entry name" value="p450"/>
    <property type="match status" value="1"/>
</dbReference>
<dbReference type="InterPro" id="IPR017972">
    <property type="entry name" value="Cyt_P450_CS"/>
</dbReference>
<dbReference type="GO" id="GO:0020037">
    <property type="term" value="F:heme binding"/>
    <property type="evidence" value="ECO:0007669"/>
    <property type="project" value="InterPro"/>
</dbReference>
<keyword evidence="3" id="KW-0349">Heme</keyword>
<reference evidence="4" key="1">
    <citation type="submission" date="2021-08" db="EMBL/GenBank/DDBJ databases">
        <title>Hoeflea bacterium WL0058 sp. nov., isolated from the sediment.</title>
        <authorList>
            <person name="Wang L."/>
            <person name="Zhang D."/>
        </authorList>
    </citation>
    <scope>NUCLEOTIDE SEQUENCE</scope>
    <source>
        <strain evidence="4">WL0058</strain>
    </source>
</reference>
<dbReference type="RefSeq" id="WP_220229837.1">
    <property type="nucleotide sequence ID" value="NZ_JAICBX010000003.1"/>
</dbReference>
<accession>A0AAE2ZMV9</accession>
<dbReference type="PANTHER" id="PTHR46696">
    <property type="entry name" value="P450, PUTATIVE (EUROFUNG)-RELATED"/>
    <property type="match status" value="1"/>
</dbReference>
<comment type="similarity">
    <text evidence="2 3">Belongs to the cytochrome P450 family.</text>
</comment>
<dbReference type="PROSITE" id="PS00086">
    <property type="entry name" value="CYTOCHROME_P450"/>
    <property type="match status" value="1"/>
</dbReference>
<evidence type="ECO:0000313" key="4">
    <source>
        <dbReference type="EMBL" id="MBW8639131.1"/>
    </source>
</evidence>
<comment type="caution">
    <text evidence="4">The sequence shown here is derived from an EMBL/GenBank/DDBJ whole genome shotgun (WGS) entry which is preliminary data.</text>
</comment>
<comment type="cofactor">
    <cofactor evidence="1">
        <name>heme</name>
        <dbReference type="ChEBI" id="CHEBI:30413"/>
    </cofactor>
</comment>
<keyword evidence="3" id="KW-0560">Oxidoreductase</keyword>
<dbReference type="GO" id="GO:0004497">
    <property type="term" value="F:monooxygenase activity"/>
    <property type="evidence" value="ECO:0007669"/>
    <property type="project" value="UniProtKB-KW"/>
</dbReference>
<proteinExistence type="inferred from homology"/>
<evidence type="ECO:0000256" key="3">
    <source>
        <dbReference type="RuleBase" id="RU000461"/>
    </source>
</evidence>
<dbReference type="InterPro" id="IPR002397">
    <property type="entry name" value="Cyt_P450_B"/>
</dbReference>
<dbReference type="SUPFAM" id="SSF48264">
    <property type="entry name" value="Cytochrome P450"/>
    <property type="match status" value="1"/>
</dbReference>
<evidence type="ECO:0000256" key="2">
    <source>
        <dbReference type="ARBA" id="ARBA00010617"/>
    </source>
</evidence>
<dbReference type="AlphaFoldDB" id="A0AAE2ZMV9"/>
<evidence type="ECO:0000256" key="1">
    <source>
        <dbReference type="ARBA" id="ARBA00001971"/>
    </source>
</evidence>
<dbReference type="InterPro" id="IPR036396">
    <property type="entry name" value="Cyt_P450_sf"/>
</dbReference>
<gene>
    <name evidence="4" type="ORF">K1W69_18185</name>
</gene>
<evidence type="ECO:0000313" key="5">
    <source>
        <dbReference type="Proteomes" id="UP001196509"/>
    </source>
</evidence>
<dbReference type="PANTHER" id="PTHR46696:SF1">
    <property type="entry name" value="CYTOCHROME P450 YJIB-RELATED"/>
    <property type="match status" value="1"/>
</dbReference>
<organism evidence="4 5">
    <name type="scientific">Flavimaribacter sediminis</name>
    <dbReference type="NCBI Taxonomy" id="2865987"/>
    <lineage>
        <taxon>Bacteria</taxon>
        <taxon>Pseudomonadati</taxon>
        <taxon>Pseudomonadota</taxon>
        <taxon>Alphaproteobacteria</taxon>
        <taxon>Hyphomicrobiales</taxon>
        <taxon>Rhizobiaceae</taxon>
        <taxon>Flavimaribacter</taxon>
    </lineage>
</organism>
<dbReference type="GO" id="GO:0005506">
    <property type="term" value="F:iron ion binding"/>
    <property type="evidence" value="ECO:0007669"/>
    <property type="project" value="InterPro"/>
</dbReference>
<dbReference type="InterPro" id="IPR001128">
    <property type="entry name" value="Cyt_P450"/>
</dbReference>
<dbReference type="PRINTS" id="PR00359">
    <property type="entry name" value="BP450"/>
</dbReference>
<keyword evidence="3" id="KW-0503">Monooxygenase</keyword>
<dbReference type="GO" id="GO:0016705">
    <property type="term" value="F:oxidoreductase activity, acting on paired donors, with incorporation or reduction of molecular oxygen"/>
    <property type="evidence" value="ECO:0007669"/>
    <property type="project" value="InterPro"/>
</dbReference>